<gene>
    <name evidence="2" type="ORF">G2W53_036108</name>
</gene>
<name>A0A834SS42_9FABA</name>
<dbReference type="EMBL" id="JAAIUW010000011">
    <property type="protein sequence ID" value="KAF7809365.1"/>
    <property type="molecule type" value="Genomic_DNA"/>
</dbReference>
<dbReference type="GO" id="GO:0140082">
    <property type="term" value="F:SUMO-ubiquitin ligase activity"/>
    <property type="evidence" value="ECO:0007669"/>
    <property type="project" value="TreeGrafter"/>
</dbReference>
<dbReference type="GO" id="GO:0006511">
    <property type="term" value="P:ubiquitin-dependent protein catabolic process"/>
    <property type="evidence" value="ECO:0007669"/>
    <property type="project" value="TreeGrafter"/>
</dbReference>
<comment type="caution">
    <text evidence="2">The sequence shown here is derived from an EMBL/GenBank/DDBJ whole genome shotgun (WGS) entry which is preliminary data.</text>
</comment>
<sequence length="172" mass="19390">MSTRALRAAAVRSYKRRKTALDLDLNCAPPGENREQEDGPSQQIEPQEVQAGHQQPVLQPAMIDVEAIDDDVVESSPRAFAEAKNNSRRNRLRTIVVVDLDNVCLYDEPVYHVYSVLFQHPQGKKRLARENVTRPPEPPKEPVFNCPICMCPLEEEMSTRVSVVSASRRIGN</sequence>
<feature type="region of interest" description="Disordered" evidence="1">
    <location>
        <begin position="22"/>
        <end position="53"/>
    </location>
</feature>
<dbReference type="Proteomes" id="UP000634136">
    <property type="component" value="Unassembled WGS sequence"/>
</dbReference>
<proteinExistence type="predicted"/>
<accession>A0A834SS42</accession>
<dbReference type="AlphaFoldDB" id="A0A834SS42"/>
<organism evidence="2 3">
    <name type="scientific">Senna tora</name>
    <dbReference type="NCBI Taxonomy" id="362788"/>
    <lineage>
        <taxon>Eukaryota</taxon>
        <taxon>Viridiplantae</taxon>
        <taxon>Streptophyta</taxon>
        <taxon>Embryophyta</taxon>
        <taxon>Tracheophyta</taxon>
        <taxon>Spermatophyta</taxon>
        <taxon>Magnoliopsida</taxon>
        <taxon>eudicotyledons</taxon>
        <taxon>Gunneridae</taxon>
        <taxon>Pentapetalae</taxon>
        <taxon>rosids</taxon>
        <taxon>fabids</taxon>
        <taxon>Fabales</taxon>
        <taxon>Fabaceae</taxon>
        <taxon>Caesalpinioideae</taxon>
        <taxon>Cassia clade</taxon>
        <taxon>Senna</taxon>
    </lineage>
</organism>
<reference evidence="2" key="1">
    <citation type="submission" date="2020-09" db="EMBL/GenBank/DDBJ databases">
        <title>Genome-Enabled Discovery of Anthraquinone Biosynthesis in Senna tora.</title>
        <authorList>
            <person name="Kang S.-H."/>
            <person name="Pandey R.P."/>
            <person name="Lee C.-M."/>
            <person name="Sim J.-S."/>
            <person name="Jeong J.-T."/>
            <person name="Choi B.-S."/>
            <person name="Jung M."/>
            <person name="Ginzburg D."/>
            <person name="Zhao K."/>
            <person name="Won S.Y."/>
            <person name="Oh T.-J."/>
            <person name="Yu Y."/>
            <person name="Kim N.-H."/>
            <person name="Lee O.R."/>
            <person name="Lee T.-H."/>
            <person name="Bashyal P."/>
            <person name="Kim T.-S."/>
            <person name="Lee W.-H."/>
            <person name="Kawkins C."/>
            <person name="Kim C.-K."/>
            <person name="Kim J.S."/>
            <person name="Ahn B.O."/>
            <person name="Rhee S.Y."/>
            <person name="Sohng J.K."/>
        </authorList>
    </citation>
    <scope>NUCLEOTIDE SEQUENCE</scope>
    <source>
        <tissue evidence="2">Leaf</tissue>
    </source>
</reference>
<dbReference type="GO" id="GO:0061630">
    <property type="term" value="F:ubiquitin protein ligase activity"/>
    <property type="evidence" value="ECO:0007669"/>
    <property type="project" value="InterPro"/>
</dbReference>
<dbReference type="PANTHER" id="PTHR47094:SF1">
    <property type="entry name" value="RING-TYPE E3 UBIQUITIN TRANSFERASE"/>
    <property type="match status" value="1"/>
</dbReference>
<keyword evidence="3" id="KW-1185">Reference proteome</keyword>
<dbReference type="GO" id="GO:0032183">
    <property type="term" value="F:SUMO binding"/>
    <property type="evidence" value="ECO:0007669"/>
    <property type="project" value="TreeGrafter"/>
</dbReference>
<protein>
    <submittedName>
        <fullName evidence="2">E3 ubiquitin-protein ligase RNF4-like</fullName>
    </submittedName>
</protein>
<evidence type="ECO:0000256" key="1">
    <source>
        <dbReference type="SAM" id="MobiDB-lite"/>
    </source>
</evidence>
<dbReference type="InterPro" id="IPR049627">
    <property type="entry name" value="SLX8"/>
</dbReference>
<dbReference type="GO" id="GO:0033768">
    <property type="term" value="C:SUMO-targeted ubiquitin ligase complex"/>
    <property type="evidence" value="ECO:0007669"/>
    <property type="project" value="TreeGrafter"/>
</dbReference>
<dbReference type="OrthoDB" id="6105938at2759"/>
<evidence type="ECO:0000313" key="3">
    <source>
        <dbReference type="Proteomes" id="UP000634136"/>
    </source>
</evidence>
<evidence type="ECO:0000313" key="2">
    <source>
        <dbReference type="EMBL" id="KAF7809365.1"/>
    </source>
</evidence>
<dbReference type="PANTHER" id="PTHR47094">
    <property type="entry name" value="ELFLESS, ISOFORM B"/>
    <property type="match status" value="1"/>
</dbReference>